<dbReference type="EMBL" id="CAXDID020000033">
    <property type="protein sequence ID" value="CAL5995873.1"/>
    <property type="molecule type" value="Genomic_DNA"/>
</dbReference>
<protein>
    <submittedName>
        <fullName evidence="2">Hypothetical_protein</fullName>
    </submittedName>
</protein>
<reference evidence="2 3" key="2">
    <citation type="submission" date="2024-07" db="EMBL/GenBank/DDBJ databases">
        <authorList>
            <person name="Akdeniz Z."/>
        </authorList>
    </citation>
    <scope>NUCLEOTIDE SEQUENCE [LARGE SCALE GENOMIC DNA]</scope>
</reference>
<proteinExistence type="predicted"/>
<accession>A0AA86QTC7</accession>
<organism evidence="1">
    <name type="scientific">Hexamita inflata</name>
    <dbReference type="NCBI Taxonomy" id="28002"/>
    <lineage>
        <taxon>Eukaryota</taxon>
        <taxon>Metamonada</taxon>
        <taxon>Diplomonadida</taxon>
        <taxon>Hexamitidae</taxon>
        <taxon>Hexamitinae</taxon>
        <taxon>Hexamita</taxon>
    </lineage>
</organism>
<name>A0AA86QTC7_9EUKA</name>
<evidence type="ECO:0000313" key="2">
    <source>
        <dbReference type="EMBL" id="CAL5995873.1"/>
    </source>
</evidence>
<keyword evidence="3" id="KW-1185">Reference proteome</keyword>
<comment type="caution">
    <text evidence="1">The sequence shown here is derived from an EMBL/GenBank/DDBJ whole genome shotgun (WGS) entry which is preliminary data.</text>
</comment>
<evidence type="ECO:0000313" key="1">
    <source>
        <dbReference type="EMBL" id="CAI9961191.1"/>
    </source>
</evidence>
<dbReference type="EMBL" id="CATOUU010000937">
    <property type="protein sequence ID" value="CAI9961191.1"/>
    <property type="molecule type" value="Genomic_DNA"/>
</dbReference>
<reference evidence="1" key="1">
    <citation type="submission" date="2023-06" db="EMBL/GenBank/DDBJ databases">
        <authorList>
            <person name="Kurt Z."/>
        </authorList>
    </citation>
    <scope>NUCLEOTIDE SEQUENCE</scope>
</reference>
<sequence length="115" mass="13505">MDELNPIFGVKQTGRREQSNFSRENKTLLTETIHLRKAASEESEYSSLNNMVVAFYVEGLYQHILFQKLWSFFIIKWSDTIFQFLNFGNTKQWQQSLNQQSLVSTFNIALGFVQL</sequence>
<evidence type="ECO:0000313" key="3">
    <source>
        <dbReference type="Proteomes" id="UP001642409"/>
    </source>
</evidence>
<dbReference type="AlphaFoldDB" id="A0AA86QTC7"/>
<gene>
    <name evidence="2" type="ORF">HINF_LOCUS14325</name>
    <name evidence="1" type="ORF">HINF_LOCUS48836</name>
</gene>
<dbReference type="Proteomes" id="UP001642409">
    <property type="component" value="Unassembled WGS sequence"/>
</dbReference>